<dbReference type="SUPFAM" id="SSF51126">
    <property type="entry name" value="Pectin lyase-like"/>
    <property type="match status" value="1"/>
</dbReference>
<dbReference type="KEGG" id="gme:Gmet_1299"/>
<dbReference type="RefSeq" id="WP_011365800.1">
    <property type="nucleotide sequence ID" value="NC_007517.1"/>
</dbReference>
<evidence type="ECO:0000259" key="1">
    <source>
        <dbReference type="Pfam" id="PF05048"/>
    </source>
</evidence>
<dbReference type="InterPro" id="IPR007742">
    <property type="entry name" value="NosD_dom"/>
</dbReference>
<dbReference type="InterPro" id="IPR011050">
    <property type="entry name" value="Pectin_lyase_fold/virulence"/>
</dbReference>
<dbReference type="InterPro" id="IPR012334">
    <property type="entry name" value="Pectin_lyas_fold"/>
</dbReference>
<dbReference type="Gene3D" id="2.160.20.10">
    <property type="entry name" value="Single-stranded right-handed beta-helix, Pectin lyase-like"/>
    <property type="match status" value="1"/>
</dbReference>
<dbReference type="Pfam" id="PF05048">
    <property type="entry name" value="NosD"/>
    <property type="match status" value="1"/>
</dbReference>
<organism evidence="2 3">
    <name type="scientific">Geobacter metallireducens (strain ATCC 53774 / DSM 7210 / GS-15)</name>
    <dbReference type="NCBI Taxonomy" id="269799"/>
    <lineage>
        <taxon>Bacteria</taxon>
        <taxon>Pseudomonadati</taxon>
        <taxon>Thermodesulfobacteriota</taxon>
        <taxon>Desulfuromonadia</taxon>
        <taxon>Geobacterales</taxon>
        <taxon>Geobacteraceae</taxon>
        <taxon>Geobacter</taxon>
    </lineage>
</organism>
<keyword evidence="2" id="KW-0449">Lipoprotein</keyword>
<dbReference type="PROSITE" id="PS51257">
    <property type="entry name" value="PROKAR_LIPOPROTEIN"/>
    <property type="match status" value="1"/>
</dbReference>
<accession>Q39W39</accession>
<dbReference type="Proteomes" id="UP000007073">
    <property type="component" value="Chromosome"/>
</dbReference>
<dbReference type="STRING" id="269799.Gmet_1299"/>
<evidence type="ECO:0000313" key="3">
    <source>
        <dbReference type="Proteomes" id="UP000007073"/>
    </source>
</evidence>
<dbReference type="AlphaFoldDB" id="Q39W39"/>
<reference evidence="2 3" key="1">
    <citation type="submission" date="2005-10" db="EMBL/GenBank/DDBJ databases">
        <title>Complete sequence of Geobacter metallireducens GS-15.</title>
        <authorList>
            <consortium name="US DOE Joint Genome Institute"/>
            <person name="Copeland A."/>
            <person name="Lucas S."/>
            <person name="Lapidus A."/>
            <person name="Barry K."/>
            <person name="Detter J.C."/>
            <person name="Glavina T."/>
            <person name="Hammon N."/>
            <person name="Israni S."/>
            <person name="Pitluck S."/>
            <person name="Di Bartolo G."/>
            <person name="Chain P."/>
            <person name="Schmutz J."/>
            <person name="Larimer F."/>
            <person name="Land M."/>
            <person name="Kyrpides N."/>
            <person name="Ivanova N."/>
            <person name="Richardson P."/>
        </authorList>
    </citation>
    <scope>NUCLEOTIDE SEQUENCE [LARGE SCALE GENOMIC DNA]</scope>
    <source>
        <strain evidence="3">ATCC 53774 / DSM 7210 / GS-15</strain>
    </source>
</reference>
<name>Q39W39_GEOMG</name>
<feature type="domain" description="Periplasmic copper-binding protein NosD beta helix" evidence="1">
    <location>
        <begin position="243"/>
        <end position="375"/>
    </location>
</feature>
<protein>
    <submittedName>
        <fullName evidence="2">Lipoprotein, putative</fullName>
    </submittedName>
</protein>
<proteinExistence type="predicted"/>
<dbReference type="HOGENOM" id="CLU_045809_0_0_7"/>
<sequence>MRRSTMATMRMPLALSVLLGMAAVLGGCGTVSELFARGKTLVSPSSAQVSVPVVAPGATVANEESPPVPLAPSPENKPAVVPPQVIPALPGISRIAPRMAVPVERLYNDAVLTEDTVWSGEVFVEGSLTVAPQTTLTLEPGTVVRFRRTVPGDGAGPLLLVQGRLVVRGNADAPVRFTTSFPDPLAGEWQGIILLGSEKKNLLEQCRIEGAVAGIDASFSSVTLKQVFFAACGTGARFQDSIVTVSGGEASDNAVGMELVESESDIRDMVVRDNRLGMTVRGGSLLLEGAGLTDNRETGLTGVASRLSMSGSFFQGNGTGIVLTDCEGKVTGTRIAENRHVGIHLVRSRVRVYGNEIVSNADIGLRVEDGQGVAWGNAFSGNGRFDIENAGRDDFRAIANWWGDPSPPLDMRLDLQAQNPARGRIFVNPVLKARPYFPTLNSVAK</sequence>
<dbReference type="eggNOG" id="COG3170">
    <property type="taxonomic scope" value="Bacteria"/>
</dbReference>
<reference evidence="2 3" key="2">
    <citation type="journal article" date="2009" name="BMC Microbiol.">
        <title>The genome sequence of Geobacter metallireducens: features of metabolism, physiology and regulation common and dissimilar to Geobacter sulfurreducens.</title>
        <authorList>
            <person name="Aklujkar M."/>
            <person name="Krushkal J."/>
            <person name="DiBartolo G."/>
            <person name="Lapidus A."/>
            <person name="Land M.L."/>
            <person name="Lovley D.R."/>
        </authorList>
    </citation>
    <scope>NUCLEOTIDE SEQUENCE [LARGE SCALE GENOMIC DNA]</scope>
    <source>
        <strain evidence="3">ATCC 53774 / DSM 7210 / GS-15</strain>
    </source>
</reference>
<dbReference type="EMBL" id="CP000148">
    <property type="protein sequence ID" value="ABB31535.1"/>
    <property type="molecule type" value="Genomic_DNA"/>
</dbReference>
<gene>
    <name evidence="2" type="ordered locus">Gmet_1299</name>
</gene>
<keyword evidence="3" id="KW-1185">Reference proteome</keyword>
<evidence type="ECO:0000313" key="2">
    <source>
        <dbReference type="EMBL" id="ABB31535.1"/>
    </source>
</evidence>